<comment type="subcellular location">
    <subcellularLocation>
        <location evidence="1">Cell membrane</location>
        <topology evidence="1">Multi-pass membrane protein</topology>
    </subcellularLocation>
</comment>
<dbReference type="PANTHER" id="PTHR30250:SF11">
    <property type="entry name" value="O-ANTIGEN TRANSPORTER-RELATED"/>
    <property type="match status" value="1"/>
</dbReference>
<dbReference type="InterPro" id="IPR050833">
    <property type="entry name" value="Poly_Biosynth_Transport"/>
</dbReference>
<evidence type="ECO:0000256" key="2">
    <source>
        <dbReference type="ARBA" id="ARBA00022475"/>
    </source>
</evidence>
<name>A0A830GBU9_9EURY</name>
<feature type="transmembrane region" description="Helical" evidence="6">
    <location>
        <begin position="313"/>
        <end position="332"/>
    </location>
</feature>
<dbReference type="Pfam" id="PF13440">
    <property type="entry name" value="Polysacc_synt_3"/>
    <property type="match status" value="1"/>
</dbReference>
<feature type="transmembrane region" description="Helical" evidence="6">
    <location>
        <begin position="135"/>
        <end position="158"/>
    </location>
</feature>
<feature type="transmembrane region" description="Helical" evidence="6">
    <location>
        <begin position="197"/>
        <end position="217"/>
    </location>
</feature>
<feature type="transmembrane region" description="Helical" evidence="6">
    <location>
        <begin position="404"/>
        <end position="427"/>
    </location>
</feature>
<evidence type="ECO:0000256" key="6">
    <source>
        <dbReference type="SAM" id="Phobius"/>
    </source>
</evidence>
<evidence type="ECO:0000313" key="8">
    <source>
        <dbReference type="Proteomes" id="UP000608850"/>
    </source>
</evidence>
<keyword evidence="3 6" id="KW-0812">Transmembrane</keyword>
<feature type="transmembrane region" description="Helical" evidence="6">
    <location>
        <begin position="106"/>
        <end position="129"/>
    </location>
</feature>
<keyword evidence="8" id="KW-1185">Reference proteome</keyword>
<dbReference type="GO" id="GO:0005886">
    <property type="term" value="C:plasma membrane"/>
    <property type="evidence" value="ECO:0007669"/>
    <property type="project" value="UniProtKB-SubCell"/>
</dbReference>
<feature type="transmembrane region" description="Helical" evidence="6">
    <location>
        <begin position="39"/>
        <end position="61"/>
    </location>
</feature>
<proteinExistence type="predicted"/>
<feature type="transmembrane region" description="Helical" evidence="6">
    <location>
        <begin position="379"/>
        <end position="398"/>
    </location>
</feature>
<dbReference type="Proteomes" id="UP000608850">
    <property type="component" value="Unassembled WGS sequence"/>
</dbReference>
<evidence type="ECO:0000256" key="4">
    <source>
        <dbReference type="ARBA" id="ARBA00022989"/>
    </source>
</evidence>
<comment type="caution">
    <text evidence="7">The sequence shown here is derived from an EMBL/GenBank/DDBJ whole genome shotgun (WGS) entry which is preliminary data.</text>
</comment>
<feature type="transmembrane region" description="Helical" evidence="6">
    <location>
        <begin position="271"/>
        <end position="292"/>
    </location>
</feature>
<protein>
    <submittedName>
        <fullName evidence="7">Transporter</fullName>
    </submittedName>
</protein>
<evidence type="ECO:0000313" key="7">
    <source>
        <dbReference type="EMBL" id="GGN16781.1"/>
    </source>
</evidence>
<dbReference type="EMBL" id="BMOQ01000004">
    <property type="protein sequence ID" value="GGN16781.1"/>
    <property type="molecule type" value="Genomic_DNA"/>
</dbReference>
<keyword evidence="5 6" id="KW-0472">Membrane</keyword>
<keyword evidence="2" id="KW-1003">Cell membrane</keyword>
<evidence type="ECO:0000256" key="5">
    <source>
        <dbReference type="ARBA" id="ARBA00023136"/>
    </source>
</evidence>
<feature type="transmembrane region" description="Helical" evidence="6">
    <location>
        <begin position="238"/>
        <end position="265"/>
    </location>
</feature>
<feature type="transmembrane region" description="Helical" evidence="6">
    <location>
        <begin position="344"/>
        <end position="367"/>
    </location>
</feature>
<feature type="transmembrane region" description="Helical" evidence="6">
    <location>
        <begin position="466"/>
        <end position="485"/>
    </location>
</feature>
<evidence type="ECO:0000256" key="3">
    <source>
        <dbReference type="ARBA" id="ARBA00022692"/>
    </source>
</evidence>
<feature type="transmembrane region" description="Helical" evidence="6">
    <location>
        <begin position="67"/>
        <end position="85"/>
    </location>
</feature>
<feature type="transmembrane region" description="Helical" evidence="6">
    <location>
        <begin position="170"/>
        <end position="191"/>
    </location>
</feature>
<keyword evidence="4 6" id="KW-1133">Transmembrane helix</keyword>
<feature type="transmembrane region" description="Helical" evidence="6">
    <location>
        <begin position="439"/>
        <end position="460"/>
    </location>
</feature>
<dbReference type="OrthoDB" id="112053at2157"/>
<organism evidence="7 8">
    <name type="scientific">Halarchaeum nitratireducens</name>
    <dbReference type="NCBI Taxonomy" id="489913"/>
    <lineage>
        <taxon>Archaea</taxon>
        <taxon>Methanobacteriati</taxon>
        <taxon>Methanobacteriota</taxon>
        <taxon>Stenosarchaea group</taxon>
        <taxon>Halobacteria</taxon>
        <taxon>Halobacteriales</taxon>
        <taxon>Halobacteriaceae</taxon>
    </lineage>
</organism>
<gene>
    <name evidence="7" type="ORF">GCM10009021_16810</name>
</gene>
<evidence type="ECO:0000256" key="1">
    <source>
        <dbReference type="ARBA" id="ARBA00004651"/>
    </source>
</evidence>
<sequence>MNGASDADGDDHDSLAPRSPALGVVVPEARQVDFARAGVLLTAVEALSALVGFAGTVYFAWVLGASALGVFFLFDAVLSTVATVADFGLRDAVEKRVSEGEHPGAILGAALVLKLTLLCPFVLLAYPLAPVIDGYVGAPLTGALVAGVLVYEFGLLTLHVLRAELRVAETALLSFARLVVYVAVAVTLVGLDYGVRALVYAFIGSYLVLCALGAARVSTRPARPGRAQFRSLVRYAKYNGISALGGYVYNTMDVLVVGYVLAPAFVAAYELAWRVTTMLLLVTNAVSNTVFAQLSAWHTRGEHERARDTIGSALTASLFFVIPAAVGVFLLGREILGVVFGPEYVVAALAFVVLAAEKLVTAVNVVLDAAVRAFDHPRAGAVATVVSATLNVALNLALVPRYGLVGAAAATASAVVVHTLIVGASLARLTPLRANTHDLGWCALAAVAMGVTLLGAERVVDPTTPIGLGALVALGGVVYLGVVLADPSLREQTRAVLRSAV</sequence>
<accession>A0A830GBU9</accession>
<dbReference type="RefSeq" id="WP_188878313.1">
    <property type="nucleotide sequence ID" value="NZ_BMOQ01000004.1"/>
</dbReference>
<reference evidence="7 8" key="1">
    <citation type="journal article" date="2019" name="Int. J. Syst. Evol. Microbiol.">
        <title>The Global Catalogue of Microorganisms (GCM) 10K type strain sequencing project: providing services to taxonomists for standard genome sequencing and annotation.</title>
        <authorList>
            <consortium name="The Broad Institute Genomics Platform"/>
            <consortium name="The Broad Institute Genome Sequencing Center for Infectious Disease"/>
            <person name="Wu L."/>
            <person name="Ma J."/>
        </authorList>
    </citation>
    <scope>NUCLEOTIDE SEQUENCE [LARGE SCALE GENOMIC DNA]</scope>
    <source>
        <strain evidence="7 8">JCM 16331</strain>
    </source>
</reference>
<dbReference type="PANTHER" id="PTHR30250">
    <property type="entry name" value="PST FAMILY PREDICTED COLANIC ACID TRANSPORTER"/>
    <property type="match status" value="1"/>
</dbReference>
<dbReference type="AlphaFoldDB" id="A0A830GBU9"/>